<reference evidence="1" key="1">
    <citation type="submission" date="2022-12" db="EMBL/GenBank/DDBJ databases">
        <title>Genome Sequence of Lasiodiplodia mahajangana.</title>
        <authorList>
            <person name="Buettner E."/>
        </authorList>
    </citation>
    <scope>NUCLEOTIDE SEQUENCE</scope>
    <source>
        <strain evidence="1">VT137</strain>
    </source>
</reference>
<keyword evidence="2" id="KW-1185">Reference proteome</keyword>
<evidence type="ECO:0000313" key="2">
    <source>
        <dbReference type="Proteomes" id="UP001153332"/>
    </source>
</evidence>
<sequence>MTEEKDVPITGSSNVDGADPSPAQPSFLDNNDSSAHSSVLKGDENGTVNVESVHDAEQATPPMAPREPYTAYTESRQMFIVLIATFVGIFAPICGAVYLPSLILFQDIFHVSGQVINATVSVYSAIFAVTPLFGAPASDYVGRKGVYLITLFIFLVSNTLLAAVPPTIGGLFVLRIFQAIGASVVTSVGAGTVADVTEPSKRASRMGIFLLGPNLGPVLGPLIGGQFSTPRLWRWIFGFLCKSTLQSQTRQRISLILCPGSYCLFPGLSRRVVLPSGDASIVGWERKLFCQFLDLARETAPAAETDCAEGRIPETTAADSEESIHSAHVCAQPDRKCRVWSAVLRSVLHLHLVSAGLAAAIRMEWQ</sequence>
<comment type="caution">
    <text evidence="1">The sequence shown here is derived from an EMBL/GenBank/DDBJ whole genome shotgun (WGS) entry which is preliminary data.</text>
</comment>
<name>A0ACC2K0H7_9PEZI</name>
<proteinExistence type="predicted"/>
<protein>
    <submittedName>
        <fullName evidence="1">Uncharacterized protein</fullName>
    </submittedName>
</protein>
<accession>A0ACC2K0H7</accession>
<dbReference type="EMBL" id="JAPUUL010000026">
    <property type="protein sequence ID" value="KAJ8133282.1"/>
    <property type="molecule type" value="Genomic_DNA"/>
</dbReference>
<gene>
    <name evidence="1" type="ORF">O1611_g337</name>
</gene>
<organism evidence="1 2">
    <name type="scientific">Lasiodiplodia mahajangana</name>
    <dbReference type="NCBI Taxonomy" id="1108764"/>
    <lineage>
        <taxon>Eukaryota</taxon>
        <taxon>Fungi</taxon>
        <taxon>Dikarya</taxon>
        <taxon>Ascomycota</taxon>
        <taxon>Pezizomycotina</taxon>
        <taxon>Dothideomycetes</taxon>
        <taxon>Dothideomycetes incertae sedis</taxon>
        <taxon>Botryosphaeriales</taxon>
        <taxon>Botryosphaeriaceae</taxon>
        <taxon>Lasiodiplodia</taxon>
    </lineage>
</organism>
<evidence type="ECO:0000313" key="1">
    <source>
        <dbReference type="EMBL" id="KAJ8133282.1"/>
    </source>
</evidence>
<dbReference type="Proteomes" id="UP001153332">
    <property type="component" value="Unassembled WGS sequence"/>
</dbReference>